<dbReference type="EMBL" id="JAAIUW010000006">
    <property type="protein sequence ID" value="KAF7826719.1"/>
    <property type="molecule type" value="Genomic_DNA"/>
</dbReference>
<comment type="caution">
    <text evidence="1">The sequence shown here is derived from an EMBL/GenBank/DDBJ whole genome shotgun (WGS) entry which is preliminary data.</text>
</comment>
<organism evidence="1 2">
    <name type="scientific">Senna tora</name>
    <dbReference type="NCBI Taxonomy" id="362788"/>
    <lineage>
        <taxon>Eukaryota</taxon>
        <taxon>Viridiplantae</taxon>
        <taxon>Streptophyta</taxon>
        <taxon>Embryophyta</taxon>
        <taxon>Tracheophyta</taxon>
        <taxon>Spermatophyta</taxon>
        <taxon>Magnoliopsida</taxon>
        <taxon>eudicotyledons</taxon>
        <taxon>Gunneridae</taxon>
        <taxon>Pentapetalae</taxon>
        <taxon>rosids</taxon>
        <taxon>fabids</taxon>
        <taxon>Fabales</taxon>
        <taxon>Fabaceae</taxon>
        <taxon>Caesalpinioideae</taxon>
        <taxon>Cassia clade</taxon>
        <taxon>Senna</taxon>
    </lineage>
</organism>
<accession>A0A834TS22</accession>
<sequence length="27" mass="2952">MADLVVESDSKLVIDMLITPAVTTLLY</sequence>
<protein>
    <submittedName>
        <fullName evidence="1">Uncharacterized protein</fullName>
    </submittedName>
</protein>
<evidence type="ECO:0000313" key="2">
    <source>
        <dbReference type="Proteomes" id="UP000634136"/>
    </source>
</evidence>
<evidence type="ECO:0000313" key="1">
    <source>
        <dbReference type="EMBL" id="KAF7826719.1"/>
    </source>
</evidence>
<reference evidence="1" key="1">
    <citation type="submission" date="2020-09" db="EMBL/GenBank/DDBJ databases">
        <title>Genome-Enabled Discovery of Anthraquinone Biosynthesis in Senna tora.</title>
        <authorList>
            <person name="Kang S.-H."/>
            <person name="Pandey R.P."/>
            <person name="Lee C.-M."/>
            <person name="Sim J.-S."/>
            <person name="Jeong J.-T."/>
            <person name="Choi B.-S."/>
            <person name="Jung M."/>
            <person name="Ginzburg D."/>
            <person name="Zhao K."/>
            <person name="Won S.Y."/>
            <person name="Oh T.-J."/>
            <person name="Yu Y."/>
            <person name="Kim N.-H."/>
            <person name="Lee O.R."/>
            <person name="Lee T.-H."/>
            <person name="Bashyal P."/>
            <person name="Kim T.-S."/>
            <person name="Lee W.-H."/>
            <person name="Kawkins C."/>
            <person name="Kim C.-K."/>
            <person name="Kim J.S."/>
            <person name="Ahn B.O."/>
            <person name="Rhee S.Y."/>
            <person name="Sohng J.K."/>
        </authorList>
    </citation>
    <scope>NUCLEOTIDE SEQUENCE</scope>
    <source>
        <tissue evidence="1">Leaf</tissue>
    </source>
</reference>
<name>A0A834TS22_9FABA</name>
<keyword evidence="2" id="KW-1185">Reference proteome</keyword>
<gene>
    <name evidence="1" type="ORF">G2W53_017883</name>
</gene>
<dbReference type="AlphaFoldDB" id="A0A834TS22"/>
<proteinExistence type="predicted"/>
<dbReference type="Proteomes" id="UP000634136">
    <property type="component" value="Unassembled WGS sequence"/>
</dbReference>